<dbReference type="PROSITE" id="PS50931">
    <property type="entry name" value="HTH_LYSR"/>
    <property type="match status" value="1"/>
</dbReference>
<dbReference type="PANTHER" id="PTHR30537">
    <property type="entry name" value="HTH-TYPE TRANSCRIPTIONAL REGULATOR"/>
    <property type="match status" value="1"/>
</dbReference>
<dbReference type="EMBL" id="JAQZSM010000002">
    <property type="protein sequence ID" value="MDD7969949.1"/>
    <property type="molecule type" value="Genomic_DNA"/>
</dbReference>
<reference evidence="6" key="1">
    <citation type="submission" date="2023-02" db="EMBL/GenBank/DDBJ databases">
        <title>Description of Roseinatronobacter alkalisoli sp. nov., an alkaliphilic bacerium isolated from soda soil.</title>
        <authorList>
            <person name="Wei W."/>
        </authorList>
    </citation>
    <scope>NUCLEOTIDE SEQUENCE</scope>
    <source>
        <strain evidence="6">HJB301</strain>
    </source>
</reference>
<keyword evidence="3" id="KW-0238">DNA-binding</keyword>
<dbReference type="Gene3D" id="1.10.10.10">
    <property type="entry name" value="Winged helix-like DNA-binding domain superfamily/Winged helix DNA-binding domain"/>
    <property type="match status" value="1"/>
</dbReference>
<dbReference type="PANTHER" id="PTHR30537:SF3">
    <property type="entry name" value="TRANSCRIPTIONAL REGULATORY PROTEIN"/>
    <property type="match status" value="1"/>
</dbReference>
<dbReference type="InterPro" id="IPR005119">
    <property type="entry name" value="LysR_subst-bd"/>
</dbReference>
<evidence type="ECO:0000259" key="5">
    <source>
        <dbReference type="PROSITE" id="PS50931"/>
    </source>
</evidence>
<dbReference type="InterPro" id="IPR000847">
    <property type="entry name" value="LysR_HTH_N"/>
</dbReference>
<evidence type="ECO:0000313" key="7">
    <source>
        <dbReference type="Proteomes" id="UP001431784"/>
    </source>
</evidence>
<dbReference type="PRINTS" id="PR00039">
    <property type="entry name" value="HTHLYSR"/>
</dbReference>
<protein>
    <submittedName>
        <fullName evidence="6">LysR family transcriptional regulator</fullName>
    </submittedName>
</protein>
<name>A0ABT5T4M5_9RHOB</name>
<dbReference type="SUPFAM" id="SSF46785">
    <property type="entry name" value="Winged helix' DNA-binding domain"/>
    <property type="match status" value="1"/>
</dbReference>
<keyword evidence="2" id="KW-0805">Transcription regulation</keyword>
<evidence type="ECO:0000256" key="3">
    <source>
        <dbReference type="ARBA" id="ARBA00023125"/>
    </source>
</evidence>
<evidence type="ECO:0000256" key="1">
    <source>
        <dbReference type="ARBA" id="ARBA00009437"/>
    </source>
</evidence>
<dbReference type="Gene3D" id="3.40.190.290">
    <property type="match status" value="1"/>
</dbReference>
<comment type="caution">
    <text evidence="6">The sequence shown here is derived from an EMBL/GenBank/DDBJ whole genome shotgun (WGS) entry which is preliminary data.</text>
</comment>
<dbReference type="InterPro" id="IPR036388">
    <property type="entry name" value="WH-like_DNA-bd_sf"/>
</dbReference>
<comment type="similarity">
    <text evidence="1">Belongs to the LysR transcriptional regulatory family.</text>
</comment>
<dbReference type="RefSeq" id="WP_274350499.1">
    <property type="nucleotide sequence ID" value="NZ_JAQZSM010000002.1"/>
</dbReference>
<evidence type="ECO:0000313" key="6">
    <source>
        <dbReference type="EMBL" id="MDD7969949.1"/>
    </source>
</evidence>
<accession>A0ABT5T4M5</accession>
<dbReference type="Proteomes" id="UP001431784">
    <property type="component" value="Unassembled WGS sequence"/>
</dbReference>
<sequence length="296" mass="32680">MRAIDWNHLRAFHETATTGSLSAAARQLGLTQPTLSRQVAALEAGLGVELFERVGRKLMLTIAGAELRDRISTMADAAESGVLAASGRVQEIRGRVCISATDTYAVHILPEMVEQIRGEAPDITVVITASNELSNLHRREADIAIRHQPPARSGLIGQHVRDTEAHFYASVDWIRRNGLPTRPEELASTAMIGFDDVGRFVGYLRDVGIPMDVADFRLMSDSSVVIWEMVRRGIGVAPMLREVAERTPGVVRLLPDMPPIVVPIWLVTHEDLHLSPRIRLVQRMLAEGLARTQPED</sequence>
<keyword evidence="4" id="KW-0804">Transcription</keyword>
<feature type="domain" description="HTH lysR-type" evidence="5">
    <location>
        <begin position="4"/>
        <end position="61"/>
    </location>
</feature>
<keyword evidence="7" id="KW-1185">Reference proteome</keyword>
<dbReference type="InterPro" id="IPR058163">
    <property type="entry name" value="LysR-type_TF_proteobact-type"/>
</dbReference>
<evidence type="ECO:0000256" key="2">
    <source>
        <dbReference type="ARBA" id="ARBA00023015"/>
    </source>
</evidence>
<dbReference type="SUPFAM" id="SSF53850">
    <property type="entry name" value="Periplasmic binding protein-like II"/>
    <property type="match status" value="1"/>
</dbReference>
<proteinExistence type="inferred from homology"/>
<dbReference type="Pfam" id="PF00126">
    <property type="entry name" value="HTH_1"/>
    <property type="match status" value="1"/>
</dbReference>
<dbReference type="InterPro" id="IPR036390">
    <property type="entry name" value="WH_DNA-bd_sf"/>
</dbReference>
<gene>
    <name evidence="6" type="ORF">PUT78_02455</name>
</gene>
<evidence type="ECO:0000256" key="4">
    <source>
        <dbReference type="ARBA" id="ARBA00023163"/>
    </source>
</evidence>
<organism evidence="6 7">
    <name type="scientific">Roseinatronobacter alkalisoli</name>
    <dbReference type="NCBI Taxonomy" id="3028235"/>
    <lineage>
        <taxon>Bacteria</taxon>
        <taxon>Pseudomonadati</taxon>
        <taxon>Pseudomonadota</taxon>
        <taxon>Alphaproteobacteria</taxon>
        <taxon>Rhodobacterales</taxon>
        <taxon>Paracoccaceae</taxon>
        <taxon>Roseinatronobacter</taxon>
    </lineage>
</organism>
<dbReference type="Pfam" id="PF03466">
    <property type="entry name" value="LysR_substrate"/>
    <property type="match status" value="1"/>
</dbReference>